<evidence type="ECO:0000313" key="3">
    <source>
        <dbReference type="EMBL" id="BBM82056.1"/>
    </source>
</evidence>
<evidence type="ECO:0000256" key="1">
    <source>
        <dbReference type="SAM" id="MobiDB-lite"/>
    </source>
</evidence>
<dbReference type="OrthoDB" id="247273at2"/>
<name>A0A5S9F104_UABAM</name>
<reference evidence="3 4" key="1">
    <citation type="submission" date="2019-08" db="EMBL/GenBank/DDBJ databases">
        <title>Complete genome sequence of Candidatus Uab amorphum.</title>
        <authorList>
            <person name="Shiratori T."/>
            <person name="Suzuki S."/>
            <person name="Kakizawa Y."/>
            <person name="Ishida K."/>
        </authorList>
    </citation>
    <scope>NUCLEOTIDE SEQUENCE [LARGE SCALE GENOMIC DNA]</scope>
    <source>
        <strain evidence="3 4">SRT547</strain>
    </source>
</reference>
<dbReference type="EMBL" id="AP019860">
    <property type="protein sequence ID" value="BBM82056.1"/>
    <property type="molecule type" value="Genomic_DNA"/>
</dbReference>
<dbReference type="InterPro" id="IPR000253">
    <property type="entry name" value="FHA_dom"/>
</dbReference>
<dbReference type="Gene3D" id="2.60.200.20">
    <property type="match status" value="2"/>
</dbReference>
<dbReference type="RefSeq" id="WP_151966312.1">
    <property type="nucleotide sequence ID" value="NZ_AP019860.1"/>
</dbReference>
<proteinExistence type="predicted"/>
<feature type="domain" description="FHA" evidence="2">
    <location>
        <begin position="23"/>
        <end position="72"/>
    </location>
</feature>
<dbReference type="SMART" id="SM00240">
    <property type="entry name" value="FHA"/>
    <property type="match status" value="1"/>
</dbReference>
<feature type="region of interest" description="Disordered" evidence="1">
    <location>
        <begin position="114"/>
        <end position="146"/>
    </location>
</feature>
<dbReference type="CDD" id="cd00060">
    <property type="entry name" value="FHA"/>
    <property type="match status" value="2"/>
</dbReference>
<dbReference type="KEGG" id="uam:UABAM_00399"/>
<feature type="compositionally biased region" description="Low complexity" evidence="1">
    <location>
        <begin position="137"/>
        <end position="146"/>
    </location>
</feature>
<dbReference type="Proteomes" id="UP000326354">
    <property type="component" value="Chromosome"/>
</dbReference>
<keyword evidence="4" id="KW-1185">Reference proteome</keyword>
<gene>
    <name evidence="3" type="ORF">UABAM_00399</name>
</gene>
<dbReference type="AlphaFoldDB" id="A0A5S9F104"/>
<dbReference type="SUPFAM" id="SSF49879">
    <property type="entry name" value="SMAD/FHA domain"/>
    <property type="match status" value="2"/>
</dbReference>
<dbReference type="InterPro" id="IPR008984">
    <property type="entry name" value="SMAD_FHA_dom_sf"/>
</dbReference>
<sequence>MAKVLLKFKNNIIQEYLIGAGPLTIGRTEDNTVSIDNLGISRNHARIIQSNGEFFIEDLNSQNGTSVNSLPIKRCALRDRDEIGIGKQNKHSLIFFENDNEKVTVYSEIAPTQRRDFNFGPPEETLQLGTRRVTNPSSNSSEESSSASITVLEGAASPQKVFLEKVLFIAGKGDNADLKVEGDYESNVIFIISSRPTGFFLSPSNNAEMYLDQTRITEVVQLKDGAMIEFLDIKIKFSTR</sequence>
<accession>A0A5S9F104</accession>
<protein>
    <submittedName>
        <fullName evidence="3">Phosphopeptide-binding protein</fullName>
    </submittedName>
</protein>
<dbReference type="PANTHER" id="PTHR46210:SF1">
    <property type="entry name" value="FHA DOMAIN-CONTAINING PROTEIN"/>
    <property type="match status" value="1"/>
</dbReference>
<evidence type="ECO:0000313" key="4">
    <source>
        <dbReference type="Proteomes" id="UP000326354"/>
    </source>
</evidence>
<dbReference type="PANTHER" id="PTHR46210">
    <property type="entry name" value="FHA DOMAIN-CONTAINING PROTEIN"/>
    <property type="match status" value="1"/>
</dbReference>
<dbReference type="Pfam" id="PF00498">
    <property type="entry name" value="FHA"/>
    <property type="match status" value="1"/>
</dbReference>
<evidence type="ECO:0000259" key="2">
    <source>
        <dbReference type="PROSITE" id="PS50006"/>
    </source>
</evidence>
<dbReference type="PROSITE" id="PS50006">
    <property type="entry name" value="FHA_DOMAIN"/>
    <property type="match status" value="1"/>
</dbReference>
<organism evidence="3 4">
    <name type="scientific">Uabimicrobium amorphum</name>
    <dbReference type="NCBI Taxonomy" id="2596890"/>
    <lineage>
        <taxon>Bacteria</taxon>
        <taxon>Pseudomonadati</taxon>
        <taxon>Planctomycetota</taxon>
        <taxon>Candidatus Uabimicrobiia</taxon>
        <taxon>Candidatus Uabimicrobiales</taxon>
        <taxon>Candidatus Uabimicrobiaceae</taxon>
        <taxon>Candidatus Uabimicrobium</taxon>
    </lineage>
</organism>